<proteinExistence type="predicted"/>
<dbReference type="AlphaFoldDB" id="A0A840WQF6"/>
<comment type="caution">
    <text evidence="1">The sequence shown here is derived from an EMBL/GenBank/DDBJ whole genome shotgun (WGS) entry which is preliminary data.</text>
</comment>
<accession>A0A840WQF6</accession>
<evidence type="ECO:0000313" key="2">
    <source>
        <dbReference type="Proteomes" id="UP000579647"/>
    </source>
</evidence>
<reference evidence="1 2" key="1">
    <citation type="submission" date="2020-08" db="EMBL/GenBank/DDBJ databases">
        <title>Sequencing the genomes of 1000 actinobacteria strains.</title>
        <authorList>
            <person name="Klenk H.-P."/>
        </authorList>
    </citation>
    <scope>NUCLEOTIDE SEQUENCE [LARGE SCALE GENOMIC DNA]</scope>
    <source>
        <strain evidence="1 2">DSM 44598</strain>
    </source>
</reference>
<keyword evidence="2" id="KW-1185">Reference proteome</keyword>
<dbReference type="RefSeq" id="WP_221318921.1">
    <property type="nucleotide sequence ID" value="NZ_BAAAKM010000150.1"/>
</dbReference>
<gene>
    <name evidence="1" type="ORF">HNR07_005073</name>
</gene>
<dbReference type="EMBL" id="JACHDO010000001">
    <property type="protein sequence ID" value="MBB5493936.1"/>
    <property type="molecule type" value="Genomic_DNA"/>
</dbReference>
<evidence type="ECO:0000313" key="1">
    <source>
        <dbReference type="EMBL" id="MBB5493936.1"/>
    </source>
</evidence>
<organism evidence="1 2">
    <name type="scientific">Nocardiopsis metallicus</name>
    <dbReference type="NCBI Taxonomy" id="179819"/>
    <lineage>
        <taxon>Bacteria</taxon>
        <taxon>Bacillati</taxon>
        <taxon>Actinomycetota</taxon>
        <taxon>Actinomycetes</taxon>
        <taxon>Streptosporangiales</taxon>
        <taxon>Nocardiopsidaceae</taxon>
        <taxon>Nocardiopsis</taxon>
    </lineage>
</organism>
<dbReference type="Proteomes" id="UP000579647">
    <property type="component" value="Unassembled WGS sequence"/>
</dbReference>
<protein>
    <submittedName>
        <fullName evidence="1">Uncharacterized protein</fullName>
    </submittedName>
</protein>
<sequence length="504" mass="56563">MSERVSPNDVANIEAFFDEGLERRLKSLACTGPIHDLDVRKGHLDFADATVYAMSEIAFQIIDQVTIKMDFDHGADHDDVIAEVMPFVAAQAPGRDRDEHERITRWVLENLINVGTVDRGFRAFYGVYSPDVGYQRRAFDFKLLVELSAPDGEIYLRASDEAINVLIGALDLDVESAQIAAEIKLENLIRRGKLSDAQAAAQQARYATVRYAEKLRRMLEATRRDVRSVDWERQMPELIDEALTHVLGRYRAETSILDNIREARDEAVEPSRKLKAATLVTIVEECLDRHTQLQARLLEAREVFRSEQDRQQFSGRPKVAAIDLFGQVLTPVLELTLSEATEPTDAFFRAGVGLRRPSALRLRSLVQALISPVAERSEFAGELPEPYLMPLPGPDVFTDEQWTQADALLDLHEVPRRLSGLLEEARESDPDLPTLVMLRVLHAVSPGIGQSLRKQDDRVLMAVDDGQELWDLQFGGTDLLVGQARLSRDFTDAPATNNEEGEIA</sequence>
<name>A0A840WQF6_9ACTN</name>